<feature type="transmembrane region" description="Helical" evidence="1">
    <location>
        <begin position="45"/>
        <end position="65"/>
    </location>
</feature>
<feature type="transmembrane region" description="Helical" evidence="1">
    <location>
        <begin position="7"/>
        <end position="25"/>
    </location>
</feature>
<dbReference type="Proteomes" id="UP001497444">
    <property type="component" value="Unassembled WGS sequence"/>
</dbReference>
<feature type="transmembrane region" description="Helical" evidence="1">
    <location>
        <begin position="121"/>
        <end position="142"/>
    </location>
</feature>
<protein>
    <recommendedName>
        <fullName evidence="4">Glycine zipper 2TM domain-containing protein</fullName>
    </recommendedName>
</protein>
<reference evidence="2" key="1">
    <citation type="submission" date="2024-02" db="EMBL/GenBank/DDBJ databases">
        <authorList>
            <consortium name="ELIXIR-Norway"/>
            <consortium name="Elixir Norway"/>
        </authorList>
    </citation>
    <scope>NUCLEOTIDE SEQUENCE</scope>
</reference>
<organism evidence="2 3">
    <name type="scientific">Sphagnum jensenii</name>
    <dbReference type="NCBI Taxonomy" id="128206"/>
    <lineage>
        <taxon>Eukaryota</taxon>
        <taxon>Viridiplantae</taxon>
        <taxon>Streptophyta</taxon>
        <taxon>Embryophyta</taxon>
        <taxon>Bryophyta</taxon>
        <taxon>Sphagnophytina</taxon>
        <taxon>Sphagnopsida</taxon>
        <taxon>Sphagnales</taxon>
        <taxon>Sphagnaceae</taxon>
        <taxon>Sphagnum</taxon>
    </lineage>
</organism>
<dbReference type="EMBL" id="CAXAQS010000008">
    <property type="protein sequence ID" value="CAK9249594.1"/>
    <property type="molecule type" value="Genomic_DNA"/>
</dbReference>
<evidence type="ECO:0000313" key="3">
    <source>
        <dbReference type="Proteomes" id="UP001497444"/>
    </source>
</evidence>
<sequence length="223" mass="22586">MSILGTTKLGLIGGGIIAAGGYAGYKSYQKHTDEEITERAPHALADFGGTAIFATGVVGAGYLATRGIKPKMPGMPKILNSTEPITVAGLKSFAKKPLVMAGGLAAVGGIVGSQIDKEHPVEGAAVGVAGGAVAGAAIHYGLKGKNLWKKIGPLGRGAAIGALALTVAGVAHTNREPSYESSDMAVPDGYGDSYNMSASGVKNRLTTMNAQGDVVLGLNRKRR</sequence>
<name>A0ABP0V5D2_9BRYO</name>
<evidence type="ECO:0000256" key="1">
    <source>
        <dbReference type="SAM" id="Phobius"/>
    </source>
</evidence>
<accession>A0ABP0V5D2</accession>
<evidence type="ECO:0000313" key="2">
    <source>
        <dbReference type="EMBL" id="CAK9249594.1"/>
    </source>
</evidence>
<keyword evidence="1" id="KW-0472">Membrane</keyword>
<proteinExistence type="predicted"/>
<keyword evidence="1" id="KW-1133">Transmembrane helix</keyword>
<gene>
    <name evidence="2" type="ORF">CSSPJE1EN1_LOCUS24972</name>
</gene>
<feature type="transmembrane region" description="Helical" evidence="1">
    <location>
        <begin position="98"/>
        <end position="115"/>
    </location>
</feature>
<keyword evidence="1" id="KW-0812">Transmembrane</keyword>
<comment type="caution">
    <text evidence="2">The sequence shown here is derived from an EMBL/GenBank/DDBJ whole genome shotgun (WGS) entry which is preliminary data.</text>
</comment>
<evidence type="ECO:0008006" key="4">
    <source>
        <dbReference type="Google" id="ProtNLM"/>
    </source>
</evidence>
<keyword evidence="3" id="KW-1185">Reference proteome</keyword>